<evidence type="ECO:0000313" key="4">
    <source>
        <dbReference type="EMBL" id="QDU36105.1"/>
    </source>
</evidence>
<dbReference type="PANTHER" id="PTHR43818">
    <property type="entry name" value="BCDNA.GH03377"/>
    <property type="match status" value="1"/>
</dbReference>
<feature type="domain" description="GFO/IDH/MocA-like oxidoreductase" evidence="3">
    <location>
        <begin position="137"/>
        <end position="260"/>
    </location>
</feature>
<keyword evidence="1 4" id="KW-0560">Oxidoreductase</keyword>
<evidence type="ECO:0000313" key="5">
    <source>
        <dbReference type="Proteomes" id="UP000320496"/>
    </source>
</evidence>
<dbReference type="AlphaFoldDB" id="A0A517Z0W5"/>
<dbReference type="Gene3D" id="3.40.50.720">
    <property type="entry name" value="NAD(P)-binding Rossmann-like Domain"/>
    <property type="match status" value="1"/>
</dbReference>
<dbReference type="OrthoDB" id="9783105at2"/>
<dbReference type="Pfam" id="PF22725">
    <property type="entry name" value="GFO_IDH_MocA_C3"/>
    <property type="match status" value="1"/>
</dbReference>
<evidence type="ECO:0000259" key="2">
    <source>
        <dbReference type="Pfam" id="PF01408"/>
    </source>
</evidence>
<keyword evidence="5" id="KW-1185">Reference proteome</keyword>
<dbReference type="InterPro" id="IPR000683">
    <property type="entry name" value="Gfo/Idh/MocA-like_OxRdtase_N"/>
</dbReference>
<dbReference type="GO" id="GO:0000166">
    <property type="term" value="F:nucleotide binding"/>
    <property type="evidence" value="ECO:0007669"/>
    <property type="project" value="InterPro"/>
</dbReference>
<dbReference type="GO" id="GO:0033712">
    <property type="term" value="F:1,5-anhydro-D-fructose reductase (1,5-anhydro-D-mannitol-forming) activity"/>
    <property type="evidence" value="ECO:0007669"/>
    <property type="project" value="UniProtKB-EC"/>
</dbReference>
<dbReference type="InterPro" id="IPR036291">
    <property type="entry name" value="NAD(P)-bd_dom_sf"/>
</dbReference>
<dbReference type="Pfam" id="PF01408">
    <property type="entry name" value="GFO_IDH_MocA"/>
    <property type="match status" value="1"/>
</dbReference>
<dbReference type="EMBL" id="CP036275">
    <property type="protein sequence ID" value="QDU36105.1"/>
    <property type="molecule type" value="Genomic_DNA"/>
</dbReference>
<name>A0A517Z0W5_9PLAN</name>
<dbReference type="InterPro" id="IPR050463">
    <property type="entry name" value="Gfo/Idh/MocA_oxidrdct_glycsds"/>
</dbReference>
<dbReference type="PANTHER" id="PTHR43818:SF11">
    <property type="entry name" value="BCDNA.GH03377"/>
    <property type="match status" value="1"/>
</dbReference>
<feature type="domain" description="Gfo/Idh/MocA-like oxidoreductase N-terminal" evidence="2">
    <location>
        <begin position="9"/>
        <end position="129"/>
    </location>
</feature>
<accession>A0A517Z0W5</accession>
<proteinExistence type="predicted"/>
<gene>
    <name evidence="4" type="primary">afr_1</name>
    <name evidence="4" type="ORF">Mal4_03880</name>
</gene>
<dbReference type="KEGG" id="mri:Mal4_03880"/>
<dbReference type="EC" id="1.1.1.292" evidence="4"/>
<dbReference type="Proteomes" id="UP000320496">
    <property type="component" value="Chromosome"/>
</dbReference>
<protein>
    <submittedName>
        <fullName evidence="4">1,5-anhydro-D-fructose reductase</fullName>
        <ecNumber evidence="4">1.1.1.292</ecNumber>
    </submittedName>
</protein>
<dbReference type="RefSeq" id="WP_145366807.1">
    <property type="nucleotide sequence ID" value="NZ_CP036275.1"/>
</dbReference>
<evidence type="ECO:0000259" key="3">
    <source>
        <dbReference type="Pfam" id="PF22725"/>
    </source>
</evidence>
<dbReference type="Gene3D" id="3.30.360.10">
    <property type="entry name" value="Dihydrodipicolinate Reductase, domain 2"/>
    <property type="match status" value="1"/>
</dbReference>
<dbReference type="SUPFAM" id="SSF55347">
    <property type="entry name" value="Glyceraldehyde-3-phosphate dehydrogenase-like, C-terminal domain"/>
    <property type="match status" value="1"/>
</dbReference>
<reference evidence="4 5" key="1">
    <citation type="submission" date="2019-02" db="EMBL/GenBank/DDBJ databases">
        <title>Deep-cultivation of Planctomycetes and their phenomic and genomic characterization uncovers novel biology.</title>
        <authorList>
            <person name="Wiegand S."/>
            <person name="Jogler M."/>
            <person name="Boedeker C."/>
            <person name="Pinto D."/>
            <person name="Vollmers J."/>
            <person name="Rivas-Marin E."/>
            <person name="Kohn T."/>
            <person name="Peeters S.H."/>
            <person name="Heuer A."/>
            <person name="Rast P."/>
            <person name="Oberbeckmann S."/>
            <person name="Bunk B."/>
            <person name="Jeske O."/>
            <person name="Meyerdierks A."/>
            <person name="Storesund J.E."/>
            <person name="Kallscheuer N."/>
            <person name="Luecker S."/>
            <person name="Lage O.M."/>
            <person name="Pohl T."/>
            <person name="Merkel B.J."/>
            <person name="Hornburger P."/>
            <person name="Mueller R.-W."/>
            <person name="Bruemmer F."/>
            <person name="Labrenz M."/>
            <person name="Spormann A.M."/>
            <person name="Op den Camp H."/>
            <person name="Overmann J."/>
            <person name="Amann R."/>
            <person name="Jetten M.S.M."/>
            <person name="Mascher T."/>
            <person name="Medema M.H."/>
            <person name="Devos D.P."/>
            <person name="Kaster A.-K."/>
            <person name="Ovreas L."/>
            <person name="Rohde M."/>
            <person name="Galperin M.Y."/>
            <person name="Jogler C."/>
        </authorList>
    </citation>
    <scope>NUCLEOTIDE SEQUENCE [LARGE SCALE GENOMIC DNA]</scope>
    <source>
        <strain evidence="4 5">Mal4</strain>
    </source>
</reference>
<dbReference type="SUPFAM" id="SSF51735">
    <property type="entry name" value="NAD(P)-binding Rossmann-fold domains"/>
    <property type="match status" value="1"/>
</dbReference>
<evidence type="ECO:0000256" key="1">
    <source>
        <dbReference type="ARBA" id="ARBA00023002"/>
    </source>
</evidence>
<sequence length="354" mass="39022">MTETASQEIRWGMIGCGDVAEVKSGPGFQKANGSRLVAVMRRSGYRARDYASRHGVPRWYDNATSLIHDPEVDAVYIATPPGSHRDYALDVCAAGKPAYVEKPMARNATECREMVDAFKARNIPLFVAYYRRALPRFLKVQELVADGRLGTLTQVSYRYDRPEWPDLNRQQLPWRLQAVESGGGLFFDVGSHVLDILDFVLGPLGEVEGTAANRGGAYEVEDSVAMSFRTRSGIPGAATWNFSSCCSRDCLELTGTAGQLSLAVFGNSPVRLERDGRIEEIDLPSPEHIQQPMIQSIVNTLLGRGECCSTGESAARTAAVMDRAVGRYYGSRADQFWTDPQCWPGRTGPTRQDV</sequence>
<dbReference type="InterPro" id="IPR055170">
    <property type="entry name" value="GFO_IDH_MocA-like_dom"/>
</dbReference>
<organism evidence="4 5">
    <name type="scientific">Maioricimonas rarisocia</name>
    <dbReference type="NCBI Taxonomy" id="2528026"/>
    <lineage>
        <taxon>Bacteria</taxon>
        <taxon>Pseudomonadati</taxon>
        <taxon>Planctomycetota</taxon>
        <taxon>Planctomycetia</taxon>
        <taxon>Planctomycetales</taxon>
        <taxon>Planctomycetaceae</taxon>
        <taxon>Maioricimonas</taxon>
    </lineage>
</organism>